<keyword evidence="3" id="KW-1185">Reference proteome</keyword>
<protein>
    <submittedName>
        <fullName evidence="2">Uncharacterized protein</fullName>
    </submittedName>
</protein>
<accession>A0A2V3ILJ8</accession>
<proteinExistence type="predicted"/>
<keyword evidence="1" id="KW-0812">Transmembrane</keyword>
<dbReference type="AlphaFoldDB" id="A0A2V3ILJ8"/>
<feature type="transmembrane region" description="Helical" evidence="1">
    <location>
        <begin position="68"/>
        <end position="91"/>
    </location>
</feature>
<reference evidence="2 3" key="1">
    <citation type="journal article" date="2018" name="Mol. Biol. Evol.">
        <title>Analysis of the draft genome of the red seaweed Gracilariopsis chorda provides insights into genome size evolution in Rhodophyta.</title>
        <authorList>
            <person name="Lee J."/>
            <person name="Yang E.C."/>
            <person name="Graf L."/>
            <person name="Yang J.H."/>
            <person name="Qiu H."/>
            <person name="Zel Zion U."/>
            <person name="Chan C.X."/>
            <person name="Stephens T.G."/>
            <person name="Weber A.P.M."/>
            <person name="Boo G.H."/>
            <person name="Boo S.M."/>
            <person name="Kim K.M."/>
            <person name="Shin Y."/>
            <person name="Jung M."/>
            <person name="Lee S.J."/>
            <person name="Yim H.S."/>
            <person name="Lee J.H."/>
            <person name="Bhattacharya D."/>
            <person name="Yoon H.S."/>
        </authorList>
    </citation>
    <scope>NUCLEOTIDE SEQUENCE [LARGE SCALE GENOMIC DNA]</scope>
    <source>
        <strain evidence="2 3">SKKU-2015</strain>
        <tissue evidence="2">Whole body</tissue>
    </source>
</reference>
<comment type="caution">
    <text evidence="2">The sequence shown here is derived from an EMBL/GenBank/DDBJ whole genome shotgun (WGS) entry which is preliminary data.</text>
</comment>
<feature type="transmembrane region" description="Helical" evidence="1">
    <location>
        <begin position="370"/>
        <end position="390"/>
    </location>
</feature>
<keyword evidence="1" id="KW-0472">Membrane</keyword>
<organism evidence="2 3">
    <name type="scientific">Gracilariopsis chorda</name>
    <dbReference type="NCBI Taxonomy" id="448386"/>
    <lineage>
        <taxon>Eukaryota</taxon>
        <taxon>Rhodophyta</taxon>
        <taxon>Florideophyceae</taxon>
        <taxon>Rhodymeniophycidae</taxon>
        <taxon>Gracilariales</taxon>
        <taxon>Gracilariaceae</taxon>
        <taxon>Gracilariopsis</taxon>
    </lineage>
</organism>
<dbReference type="Proteomes" id="UP000247409">
    <property type="component" value="Unassembled WGS sequence"/>
</dbReference>
<evidence type="ECO:0000313" key="3">
    <source>
        <dbReference type="Proteomes" id="UP000247409"/>
    </source>
</evidence>
<evidence type="ECO:0000256" key="1">
    <source>
        <dbReference type="SAM" id="Phobius"/>
    </source>
</evidence>
<sequence>MEIRVSSGIITAIYFVFLELGMERFIFYLTAQLQAYELLRTVNHGKLVSTRPSKIPVLGEALRHRCSWVTFCVLLLRLILIAAIFCLNFGTEGASKPASRRVSRAYIAYQNAVDAEWFKNGTYTFNRDFNALSGCARETEDGLDYFDLAMDLLSGERGLSDLDESSKVPAASRRVDFARMICLDGINYSPRKLAMRIEGCGQRAAECKSRPLNPDWNELEWKVNNLSRAFVQRRVIEGAWVIGLQAVKQMAECVYASDFANCAVWNSSAASKMMKIMTVDLRDLLRLHSAQNRSTVRLRMLEDSGTAVISGGAFGRISVAHAMADSTARHPPDILAVINRIFSRSVEYRPNEEELFALSGSQAVTQIDDLALGAAVVLAVISVVACVWVLTERFCSGSGGGQWWKFTSDGLLTVWSDDVAATCAKDQYPTVYQVHSEQGITRVAALKAEEMQPFSSS</sequence>
<name>A0A2V3ILJ8_9FLOR</name>
<gene>
    <name evidence="2" type="ORF">BWQ96_07300</name>
</gene>
<evidence type="ECO:0000313" key="2">
    <source>
        <dbReference type="EMBL" id="PXF42962.1"/>
    </source>
</evidence>
<dbReference type="EMBL" id="NBIV01000143">
    <property type="protein sequence ID" value="PXF42962.1"/>
    <property type="molecule type" value="Genomic_DNA"/>
</dbReference>
<feature type="transmembrane region" description="Helical" evidence="1">
    <location>
        <begin position="12"/>
        <end position="31"/>
    </location>
</feature>
<keyword evidence="1" id="KW-1133">Transmembrane helix</keyword>